<reference evidence="10" key="2">
    <citation type="submission" date="2020-09" db="EMBL/GenBank/DDBJ databases">
        <authorList>
            <person name="Sun Q."/>
            <person name="Kim S."/>
        </authorList>
    </citation>
    <scope>NUCLEOTIDE SEQUENCE</scope>
    <source>
        <strain evidence="10">KCTC 12711</strain>
    </source>
</reference>
<accession>A0A918RVH1</accession>
<evidence type="ECO:0000256" key="8">
    <source>
        <dbReference type="ARBA" id="ARBA00023204"/>
    </source>
</evidence>
<dbReference type="GO" id="GO:0051213">
    <property type="term" value="F:dioxygenase activity"/>
    <property type="evidence" value="ECO:0007669"/>
    <property type="project" value="UniProtKB-KW"/>
</dbReference>
<dbReference type="EMBL" id="BMXA01000003">
    <property type="protein sequence ID" value="GHA10816.1"/>
    <property type="molecule type" value="Genomic_DNA"/>
</dbReference>
<dbReference type="Gene3D" id="2.60.120.590">
    <property type="entry name" value="Alpha-ketoglutarate-dependent dioxygenase AlkB-like"/>
    <property type="match status" value="1"/>
</dbReference>
<dbReference type="InterPro" id="IPR037151">
    <property type="entry name" value="AlkB-like_sf"/>
</dbReference>
<dbReference type="RefSeq" id="WP_189400593.1">
    <property type="nucleotide sequence ID" value="NZ_BMXA01000003.1"/>
</dbReference>
<keyword evidence="6" id="KW-0560">Oxidoreductase</keyword>
<dbReference type="PANTHER" id="PTHR31212">
    <property type="entry name" value="ALPHA-KETOGLUTARATE-DEPENDENT DIOXYGENASE ALKB HOMOLOG 3"/>
    <property type="match status" value="1"/>
</dbReference>
<keyword evidence="8" id="KW-0234">DNA repair</keyword>
<evidence type="ECO:0000256" key="5">
    <source>
        <dbReference type="ARBA" id="ARBA00022964"/>
    </source>
</evidence>
<evidence type="ECO:0000259" key="9">
    <source>
        <dbReference type="PROSITE" id="PS51471"/>
    </source>
</evidence>
<dbReference type="InterPro" id="IPR027450">
    <property type="entry name" value="AlkB-like"/>
</dbReference>
<dbReference type="InterPro" id="IPR032854">
    <property type="entry name" value="ALKBH3"/>
</dbReference>
<evidence type="ECO:0000256" key="1">
    <source>
        <dbReference type="ARBA" id="ARBA00001954"/>
    </source>
</evidence>
<sequence>MASTTKQLGLLSKQTHVLNLEDADIRYTPEFYSTEVANTLFDVLLNETDWQQDTVRVFGKKHLAPRLSRWVGDPGLRYAYSGLTMETVPWTDTLLAIRADAEGACGASFNSVLLNFYRDGRDSNGWHSDDEPELGGQPQIASLSFGAARDFRLRHKTDPQLKYTLALENGSLLFMCGPTQANWQHHIPKRANAGPRINLTFRSIVE</sequence>
<keyword evidence="7" id="KW-0408">Iron</keyword>
<comment type="cofactor">
    <cofactor evidence="1">
        <name>Fe(2+)</name>
        <dbReference type="ChEBI" id="CHEBI:29033"/>
    </cofactor>
</comment>
<organism evidence="10 11">
    <name type="scientific">Arenicella chitinivorans</name>
    <dbReference type="NCBI Taxonomy" id="1329800"/>
    <lineage>
        <taxon>Bacteria</taxon>
        <taxon>Pseudomonadati</taxon>
        <taxon>Pseudomonadota</taxon>
        <taxon>Gammaproteobacteria</taxon>
        <taxon>Arenicellales</taxon>
        <taxon>Arenicellaceae</taxon>
        <taxon>Arenicella</taxon>
    </lineage>
</organism>
<dbReference type="GO" id="GO:0006307">
    <property type="term" value="P:DNA alkylation repair"/>
    <property type="evidence" value="ECO:0007669"/>
    <property type="project" value="InterPro"/>
</dbReference>
<evidence type="ECO:0000256" key="2">
    <source>
        <dbReference type="ARBA" id="ARBA00022723"/>
    </source>
</evidence>
<dbReference type="GO" id="GO:0046872">
    <property type="term" value="F:metal ion binding"/>
    <property type="evidence" value="ECO:0007669"/>
    <property type="project" value="UniProtKB-KW"/>
</dbReference>
<keyword evidence="5 10" id="KW-0223">Dioxygenase</keyword>
<feature type="domain" description="Fe2OG dioxygenase" evidence="9">
    <location>
        <begin position="108"/>
        <end position="205"/>
    </location>
</feature>
<keyword evidence="3" id="KW-0227">DNA damage</keyword>
<dbReference type="GO" id="GO:0140097">
    <property type="term" value="F:catalytic activity, acting on DNA"/>
    <property type="evidence" value="ECO:0007669"/>
    <property type="project" value="UniProtKB-ARBA"/>
</dbReference>
<keyword evidence="11" id="KW-1185">Reference proteome</keyword>
<dbReference type="GO" id="GO:0016787">
    <property type="term" value="F:hydrolase activity"/>
    <property type="evidence" value="ECO:0007669"/>
    <property type="project" value="UniProtKB-ARBA"/>
</dbReference>
<evidence type="ECO:0000313" key="11">
    <source>
        <dbReference type="Proteomes" id="UP000614811"/>
    </source>
</evidence>
<dbReference type="PROSITE" id="PS51471">
    <property type="entry name" value="FE2OG_OXY"/>
    <property type="match status" value="1"/>
</dbReference>
<dbReference type="FunFam" id="2.60.120.590:FF:000004">
    <property type="entry name" value="DNA oxidative demethylase ALKBH2"/>
    <property type="match status" value="1"/>
</dbReference>
<evidence type="ECO:0000256" key="6">
    <source>
        <dbReference type="ARBA" id="ARBA00023002"/>
    </source>
</evidence>
<dbReference type="Pfam" id="PF13532">
    <property type="entry name" value="2OG-FeII_Oxy_2"/>
    <property type="match status" value="1"/>
</dbReference>
<evidence type="ECO:0000256" key="4">
    <source>
        <dbReference type="ARBA" id="ARBA00022842"/>
    </source>
</evidence>
<dbReference type="SUPFAM" id="SSF51197">
    <property type="entry name" value="Clavaminate synthase-like"/>
    <property type="match status" value="1"/>
</dbReference>
<evidence type="ECO:0000313" key="10">
    <source>
        <dbReference type="EMBL" id="GHA10816.1"/>
    </source>
</evidence>
<dbReference type="InterPro" id="IPR005123">
    <property type="entry name" value="Oxoglu/Fe-dep_dioxygenase_dom"/>
</dbReference>
<reference evidence="10" key="1">
    <citation type="journal article" date="2014" name="Int. J. Syst. Evol. Microbiol.">
        <title>Complete genome sequence of Corynebacterium casei LMG S-19264T (=DSM 44701T), isolated from a smear-ripened cheese.</title>
        <authorList>
            <consortium name="US DOE Joint Genome Institute (JGI-PGF)"/>
            <person name="Walter F."/>
            <person name="Albersmeier A."/>
            <person name="Kalinowski J."/>
            <person name="Ruckert C."/>
        </authorList>
    </citation>
    <scope>NUCLEOTIDE SEQUENCE</scope>
    <source>
        <strain evidence="10">KCTC 12711</strain>
    </source>
</reference>
<name>A0A918RVH1_9GAMM</name>
<dbReference type="GO" id="GO:0032451">
    <property type="term" value="F:demethylase activity"/>
    <property type="evidence" value="ECO:0007669"/>
    <property type="project" value="UniProtKB-ARBA"/>
</dbReference>
<comment type="caution">
    <text evidence="10">The sequence shown here is derived from an EMBL/GenBank/DDBJ whole genome shotgun (WGS) entry which is preliminary data.</text>
</comment>
<evidence type="ECO:0000256" key="3">
    <source>
        <dbReference type="ARBA" id="ARBA00022763"/>
    </source>
</evidence>
<evidence type="ECO:0000256" key="7">
    <source>
        <dbReference type="ARBA" id="ARBA00023004"/>
    </source>
</evidence>
<dbReference type="GO" id="GO:0016705">
    <property type="term" value="F:oxidoreductase activity, acting on paired donors, with incorporation or reduction of molecular oxygen"/>
    <property type="evidence" value="ECO:0007669"/>
    <property type="project" value="UniProtKB-ARBA"/>
</dbReference>
<keyword evidence="2" id="KW-0479">Metal-binding</keyword>
<keyword evidence="4" id="KW-0460">Magnesium</keyword>
<dbReference type="Proteomes" id="UP000614811">
    <property type="component" value="Unassembled WGS sequence"/>
</dbReference>
<dbReference type="PANTHER" id="PTHR31212:SF4">
    <property type="entry name" value="ALPHA-KETOGLUTARATE-DEPENDENT DIOXYGENASE ALKB HOMOLOG 3"/>
    <property type="match status" value="1"/>
</dbReference>
<gene>
    <name evidence="10" type="ORF">GCM10008090_20660</name>
</gene>
<dbReference type="AlphaFoldDB" id="A0A918RVH1"/>
<protein>
    <submittedName>
        <fullName evidence="10">Alpha-ketoglutarate-dependent dioxygenase AlkB</fullName>
    </submittedName>
</protein>
<proteinExistence type="predicted"/>